<dbReference type="PANTHER" id="PTHR11339:SF371">
    <property type="entry name" value="MUCIN-2"/>
    <property type="match status" value="1"/>
</dbReference>
<organism evidence="14 15">
    <name type="scientific">Parambassis ranga</name>
    <name type="common">Indian glassy fish</name>
    <dbReference type="NCBI Taxonomy" id="210632"/>
    <lineage>
        <taxon>Eukaryota</taxon>
        <taxon>Metazoa</taxon>
        <taxon>Chordata</taxon>
        <taxon>Craniata</taxon>
        <taxon>Vertebrata</taxon>
        <taxon>Euteleostomi</taxon>
        <taxon>Actinopterygii</taxon>
        <taxon>Neopterygii</taxon>
        <taxon>Teleostei</taxon>
        <taxon>Neoteleostei</taxon>
        <taxon>Acanthomorphata</taxon>
        <taxon>Ovalentaria</taxon>
        <taxon>Ambassidae</taxon>
        <taxon>Parambassis</taxon>
    </lineage>
</organism>
<evidence type="ECO:0000259" key="12">
    <source>
        <dbReference type="PROSITE" id="PS50184"/>
    </source>
</evidence>
<dbReference type="SMART" id="SM00216">
    <property type="entry name" value="VWD"/>
    <property type="match status" value="4"/>
</dbReference>
<evidence type="ECO:0000256" key="7">
    <source>
        <dbReference type="ARBA" id="ARBA00023180"/>
    </source>
</evidence>
<dbReference type="InterPro" id="IPR050780">
    <property type="entry name" value="Mucin_vWF_Thrombospondin_sf"/>
</dbReference>
<dbReference type="FunFam" id="2.10.25.10:FF:000674">
    <property type="entry name" value="Mucin-2"/>
    <property type="match status" value="1"/>
</dbReference>
<comment type="subcellular location">
    <subcellularLocation>
        <location evidence="1">Secreted</location>
    </subcellularLocation>
</comment>
<keyword evidence="2" id="KW-0964">Secreted</keyword>
<feature type="region of interest" description="Disordered" evidence="9">
    <location>
        <begin position="1633"/>
        <end position="1964"/>
    </location>
</feature>
<feature type="domain" description="VWFD" evidence="13">
    <location>
        <begin position="857"/>
        <end position="1027"/>
    </location>
</feature>
<dbReference type="Gene3D" id="2.10.25.10">
    <property type="entry name" value="Laminin"/>
    <property type="match status" value="4"/>
</dbReference>
<dbReference type="GO" id="GO:0005576">
    <property type="term" value="C:extracellular region"/>
    <property type="evidence" value="ECO:0007669"/>
    <property type="project" value="UniProtKB-SubCell"/>
</dbReference>
<accession>A0A6P7KA19</accession>
<dbReference type="InterPro" id="IPR001846">
    <property type="entry name" value="VWF_type-D"/>
</dbReference>
<sequence>MRWRFGWLCLLTLSFASYIQARHVPNHVSSVCSTWGREHFKTFDGDVYQFPGRCEYKLVYDCRDPYPKFSVNMKRTETEINYVVVIVNEVSFHLKKHVVTKDNMPVTLPYYNQGVQVIEDSVYTRLRSKIGFTVMWNREDAVMVILDNEFANRTCGLCGDFNGVPIHNEFIYNGHQISSIEFGNKHQVHNINDVCHPYEEEDEDKSPKAVNVTDLCKEFQTTCNQMLRSDSWSSCIKQIDPEPYVQACVQDMCGCTNRSNDFCVCSTLSEFSRQCSHAGGQPPSWRTPKFCAKQCPVSMVYEESGSPCMDTCLFPDASLGCEHHNVDGCFCPKGTVFNDISEKGCVPQTDCQCKHGERIYNSGEVYQQEGKNCTCFEGRWICESFQVSATCAVEEGSHITTFDGNIYTFHGNCYYTLATVNVQNDTHPKFIILAELVPCADQEFDTCLKSLKIVLNSDTNNALTFTSDGAVKQGMQTLALPHYSGDISIVNVTSFHIFLRTNFGLQIQVQYVPVMQVYITLEQSYSATTRGLCGDYNNILSDDMKAAQGIVEGTATTFSNSWKAPHTCKDSVERLIDPCSLKVDSEKYIKEWCGLLQSKNSSFAPCHSAVDPETYYKRCTYASCTCEKTEACLCAVFFSYARACATKRVFLKGWGENVCETYTKSCPASQTFFYSHRCQLTCRSLSSNKQSCTSDFLPVDGCSCAKGHYLNENGICVPKAKCSCFYNGDYIQPGEATKDKQCVCSHGAVQCHSQVFKTCNSPKVFFNCSTVDSEKPGCSRSCSNLYNDYCDATECEFGCRCPDGLLDDGKGSCVKQNKCPCQHNGQRFESGEQILNQCNNCTCTSGKWECTNKTCPRTCIIYGSGHYTTFDQQTYGFNGVCSYVAVKNTCGNKTVDSNFGVITENVPCGSTGTTCSKTVTIQLGRMEIKLSKGKHEVQDLGHGPNISYSIRTVGMYLVIESAIGMAVMWDHKTTVRILLEPQHRGEVCGLCGNFDGDGQNDFTTQGQLVVSSVFEFANSWKVSSFCPGVKYVNPCKATPNRHTWAKTMCSIITGETFKKCHLKVDPVPFYENCVKDSCACDTGGDCECFCITVAAYAQACNEAGVSIQWRTPDICPVFCDYYNVPDECTWHYRISHPPCYKTCLNPEGNCTNPLPNLEGCYPECPEDKPIFDENSKTCVDCCHPPCGTPSTTTTTETPTTTTQSTTPSTVFTTTTEAPTTTTTETTRSTTPSTVSTTTTETPTTTTRSTTPSTVSTTTTTRSTTSTTLSIFTLPMPPPPHCNWTEWYDVHNPHTDNSDWETYHNITQNKKTICSTTQTIADIQCRSSESPNEDFATYIEQLNQVVSCNVTYGLICKEEEQIERPYKCFNYEIRVLCCEAHPVELISTTTPSTVSTTTTERPTTTTRSTTPSTLSTTTTETPTTTTQTTTPSTVSTTTTETPTTTTRSTTPPTVSTSTTETPTTTTRSTTPSTVSTTTTETPTTTTSSTTPSTVSTTTTETPTTTTHSTTSTTLSIFTHSTSPPPHCNWTEWYDVHNPHTDNSDWETYHNITQNKKTICSTTQTIADIQCRSSESPNEDFATYIEQLNQVVSCNVTYGLICKEEEQIERPYKCFNYEIRVLCCEAHPVELISTTTPSTVSTTTTERPTTTTRSTTPSTVSTTTTQTPTTTTQSTTPSTVSTTTTQTPTTTTRSKTPSTVSTTTTTSSTTPSTVSTTTTETPTTTTLTTTPSTVSTTTTTSSTTPSTVSTTTTETPTTTTRTTTPSTVSTTTTETPTTTTSSTTPATVSTTTTETPTTNTQTTTPSTVSTTTTETPTTTTSSTTPSTVSTTTTETPTTTTSSTTPSTVSITTTETPTTTTQTTTPSTVSTTTTETPTTTTTSTTPSTVSTTTTETPTTTTRSTTPSTVSTTTTETPTTTTQSTTPSTVSTTTTETPTTTTSSTTPSTVSTTTTETPTTTTHSTTSTTLSIFTLSTSPPPHCNWTEWYDVHNPHTDNSDWETYHNITQNKKTICSTTQTIADIQCRSSESPNEDFATYIEQLNQVVSCNVTYGLICKEEEQIERPYKCFNYEIRVLCCEAHPVELISTTTPSTVSTTTTERPTTTTRSTTPSTVSTTTTQTPTTTTQSTTPSTASTTTTQTPTTTTRSTTPSTVSTTTTTSSTTPSTVSTTTTETPTTTTLTTTPSTVSTTTTTSSTTPSTVSTTTTETPTTTTQTTTPSTVSTSTTETPTTTTSSTTPSTVSTTTTETPTTTTQTTTPSTVSTTTTETPTTTTSSTTPPTVSTSTTETPTTTTRSTTPSTVSTTTTETPTTTTSSTTPSTVSTTATETPTTTTHSTTSTTLSIFTLSTSPPPHCNWTEWYDVHNPHTDNSDWETYHNITQNKKTICSTTQTIADIQCRSSESPNEDFATYIEQLNQVVSCNVTYGLICKEEEQIERPYKCFNYEIRVLCCEAHPVELISTTTPSTVSTTTTERPTTTTRSTTPSTVSTTTTQTPTTTTQSTTTTPSTVSTTTTTSSTTPSTVSTTTTETPTTTTRTTTPSTVSTTTTETPTTTTQSTTPSTVSTTTTETPTTTTRSTTPSTVSTTTTETPTTTTRSTTPSTVSTTTTETPTTNTQSTTPSTVSTTTTETPTTTTQSTTPSTMSTTTTEIPTTTTRSTTPSTVSTTTTETPTTTTSSTTPSTVSTTTTETPTTTTHSTTSTTLSIFTLSTSPPPHCNWTEWYDVHNPHTDNSDWETYHNITQNKKTICSTTQTIADIQCRSSESPNEDFATYIEQLKQVVSCNVTYGLICKEEEQIERPYKCFNYEIRVLCCEALPVELISTTTPSTVSTTTTERPTTTTRSTTPSTVSTTTTETPTTTIQSTTPSTVSTTTTETPTTTTRSTTPSTTPSTVSTTTTETPTTTTQSTTPSTMSTTTTEIPTTTTRSTTPSTVSTTTTTHSTKPSTVSTTITKTPTTTTSSTTPSTVSTTTTETPTTTTRTTTPTTLSTTTTETPTTTTSSTTPSTVSTTTTETPTTTTQSTTLSTVSTTPTETATTTTRSTTPSTVSTTTTEKPTTTTRSTTPSTVSTTTTTSSTTPSTVSTTTTETPTTTTSSTTPSTVSTTTTETPTTTPRSATPSTVSTTSKTPPMTTPSTGCPSMNKAKNEEFVVNCMLFKCIGNDTFSMSKYTCPPLKDITCAAKRAKVLLNDTDQCCPYYACDCLCEGWGDPHYITFDGLAYDFQGDCTYVLMKEITPRHNLTIYINSVPCGEAVSCPRSLIISYGSDVFTLINYNPVGKAKLEALKNNMTLKLPYTTQVMKIIQPFDGKMIFEIYQLNVVIEFGRQGFGIALPYKYFGRNTQGHCGTCSNNRTDDCMLPGGQLVKSCESMAYHWNTTECRTPPPPPVTPTTLHCVPDPMCDLLNNTVFADCHRFVSPDIFYRACAFDSCHVTNKSIVCETLATYAALCAREGVCVHWRNRTKECAFDCPSNKVYKPCGPVEEPTCQDNIFEPSLNRTTEGCFCPDGMKQIKKKSNICVKKCGCLDPDNIPREFGESFEYKCQVCICNESTESVFCEPKKCPAPTTTNCTKAGFVLVKQTNSSNPCCPVDVCRAEEACKVVSMKTRVISGSCQSDEEVDMPYCEGSCNTFAKYSQAAKAMEHSCSCCKETRFSNRTVDLLCPNEHRIPYTYMHVEECGCSHSDCSRTPGQPARRKRSFTLL</sequence>
<gene>
    <name evidence="15" type="primary">LOC114451663</name>
</gene>
<feature type="domain" description="VWFD" evidence="13">
    <location>
        <begin position="3197"/>
        <end position="3376"/>
    </location>
</feature>
<evidence type="ECO:0000256" key="9">
    <source>
        <dbReference type="SAM" id="MobiDB-lite"/>
    </source>
</evidence>
<dbReference type="InParanoid" id="A0A6P7KA19"/>
<feature type="domain" description="VWFD" evidence="13">
    <location>
        <begin position="30"/>
        <end position="196"/>
    </location>
</feature>
<name>A0A6P7KA19_9TELE</name>
<dbReference type="SMART" id="SM00215">
    <property type="entry name" value="VWC_out"/>
    <property type="match status" value="2"/>
</dbReference>
<dbReference type="Pfam" id="PF25962">
    <property type="entry name" value="TIL_OTOGL_Mucin"/>
    <property type="match status" value="1"/>
</dbReference>
<evidence type="ECO:0000256" key="4">
    <source>
        <dbReference type="ARBA" id="ARBA00022737"/>
    </source>
</evidence>
<dbReference type="SMART" id="SM00832">
    <property type="entry name" value="C8"/>
    <property type="match status" value="4"/>
</dbReference>
<dbReference type="PROSITE" id="PS01225">
    <property type="entry name" value="CTCK_2"/>
    <property type="match status" value="1"/>
</dbReference>
<keyword evidence="4" id="KW-0677">Repeat</keyword>
<evidence type="ECO:0000256" key="2">
    <source>
        <dbReference type="ARBA" id="ARBA00022525"/>
    </source>
</evidence>
<keyword evidence="7" id="KW-0325">Glycoprotein</keyword>
<dbReference type="InterPro" id="IPR014853">
    <property type="entry name" value="VWF/SSPO/ZAN-like_Cys-rich_dom"/>
</dbReference>
<dbReference type="Pfam" id="PF00094">
    <property type="entry name" value="VWD"/>
    <property type="match status" value="4"/>
</dbReference>
<feature type="domain" description="VWFC" evidence="12">
    <location>
        <begin position="3517"/>
        <end position="3586"/>
    </location>
</feature>
<reference evidence="15" key="1">
    <citation type="submission" date="2025-08" db="UniProtKB">
        <authorList>
            <consortium name="RefSeq"/>
        </authorList>
    </citation>
    <scope>IDENTIFICATION</scope>
</reference>
<dbReference type="SUPFAM" id="SSF57603">
    <property type="entry name" value="FnI-like domain"/>
    <property type="match status" value="1"/>
</dbReference>
<dbReference type="PROSITE" id="PS51233">
    <property type="entry name" value="VWFD"/>
    <property type="match status" value="4"/>
</dbReference>
<evidence type="ECO:0000259" key="11">
    <source>
        <dbReference type="PROSITE" id="PS01225"/>
    </source>
</evidence>
<feature type="domain" description="VWFD" evidence="13">
    <location>
        <begin position="389"/>
        <end position="569"/>
    </location>
</feature>
<dbReference type="Pfam" id="PF08742">
    <property type="entry name" value="C8"/>
    <property type="match status" value="4"/>
</dbReference>
<keyword evidence="6 8" id="KW-1015">Disulfide bond</keyword>
<dbReference type="InterPro" id="IPR058753">
    <property type="entry name" value="TIL_OTOGL_Mucin"/>
</dbReference>
<evidence type="ECO:0000256" key="6">
    <source>
        <dbReference type="ARBA" id="ARBA00023157"/>
    </source>
</evidence>
<feature type="signal peptide" evidence="10">
    <location>
        <begin position="1"/>
        <end position="21"/>
    </location>
</feature>
<dbReference type="SMART" id="SM00041">
    <property type="entry name" value="CT"/>
    <property type="match status" value="1"/>
</dbReference>
<dbReference type="SUPFAM" id="SSF57567">
    <property type="entry name" value="Serine protease inhibitors"/>
    <property type="match status" value="4"/>
</dbReference>
<dbReference type="InterPro" id="IPR025155">
    <property type="entry name" value="WxxW_domain"/>
</dbReference>
<feature type="chain" id="PRO_5027552350" evidence="10">
    <location>
        <begin position="22"/>
        <end position="3694"/>
    </location>
</feature>
<dbReference type="RefSeq" id="XP_028286249.1">
    <property type="nucleotide sequence ID" value="XM_028430448.1"/>
</dbReference>
<dbReference type="InterPro" id="IPR002919">
    <property type="entry name" value="TIL_dom"/>
</dbReference>
<dbReference type="PANTHER" id="PTHR11339">
    <property type="entry name" value="EXTRACELLULAR MATRIX GLYCOPROTEIN RELATED"/>
    <property type="match status" value="1"/>
</dbReference>
<dbReference type="GeneID" id="114451663"/>
<feature type="disulfide bond" evidence="8">
    <location>
        <begin position="3616"/>
        <end position="3670"/>
    </location>
</feature>
<feature type="disulfide bond" evidence="8">
    <location>
        <begin position="3620"/>
        <end position="3672"/>
    </location>
</feature>
<evidence type="ECO:0000313" key="15">
    <source>
        <dbReference type="RefSeq" id="XP_028286249.1"/>
    </source>
</evidence>
<dbReference type="Pfam" id="PF13330">
    <property type="entry name" value="Mucin2_WxxW"/>
    <property type="match status" value="5"/>
</dbReference>
<feature type="region of interest" description="Disordered" evidence="9">
    <location>
        <begin position="2086"/>
        <end position="2338"/>
    </location>
</feature>
<dbReference type="InterPro" id="IPR036084">
    <property type="entry name" value="Ser_inhib-like_sf"/>
</dbReference>
<feature type="compositionally biased region" description="Low complexity" evidence="9">
    <location>
        <begin position="2821"/>
        <end position="3131"/>
    </location>
</feature>
<comment type="caution">
    <text evidence="8">Lacks conserved residue(s) required for the propagation of feature annotation.</text>
</comment>
<feature type="disulfide bond" evidence="8">
    <location>
        <begin position="3605"/>
        <end position="3654"/>
    </location>
</feature>
<dbReference type="Pfam" id="PF01826">
    <property type="entry name" value="TIL"/>
    <property type="match status" value="1"/>
</dbReference>
<feature type="region of interest" description="Disordered" evidence="9">
    <location>
        <begin position="2821"/>
        <end position="3136"/>
    </location>
</feature>
<evidence type="ECO:0000259" key="13">
    <source>
        <dbReference type="PROSITE" id="PS51233"/>
    </source>
</evidence>
<dbReference type="CDD" id="cd19941">
    <property type="entry name" value="TIL"/>
    <property type="match status" value="4"/>
</dbReference>
<dbReference type="Proteomes" id="UP000515145">
    <property type="component" value="Chromosome 19"/>
</dbReference>
<dbReference type="InterPro" id="IPR006207">
    <property type="entry name" value="Cys_knot_C"/>
</dbReference>
<evidence type="ECO:0000313" key="14">
    <source>
        <dbReference type="Proteomes" id="UP000515145"/>
    </source>
</evidence>
<keyword evidence="5" id="KW-0186">Copper</keyword>
<evidence type="ECO:0000256" key="3">
    <source>
        <dbReference type="ARBA" id="ARBA00022729"/>
    </source>
</evidence>
<feature type="domain" description="CTCK" evidence="11">
    <location>
        <begin position="3585"/>
        <end position="3678"/>
    </location>
</feature>
<evidence type="ECO:0000256" key="5">
    <source>
        <dbReference type="ARBA" id="ARBA00023008"/>
    </source>
</evidence>
<evidence type="ECO:0000256" key="8">
    <source>
        <dbReference type="PROSITE-ProRule" id="PRU00039"/>
    </source>
</evidence>
<feature type="region of interest" description="Disordered" evidence="9">
    <location>
        <begin position="1190"/>
        <end position="1265"/>
    </location>
</feature>
<feature type="region of interest" description="Disordered" evidence="9">
    <location>
        <begin position="2459"/>
        <end position="2696"/>
    </location>
</feature>
<dbReference type="OrthoDB" id="160294at2759"/>
<keyword evidence="3 10" id="KW-0732">Signal</keyword>
<evidence type="ECO:0000256" key="10">
    <source>
        <dbReference type="SAM" id="SignalP"/>
    </source>
</evidence>
<proteinExistence type="predicted"/>
<feature type="region of interest" description="Disordered" evidence="9">
    <location>
        <begin position="1388"/>
        <end position="1516"/>
    </location>
</feature>
<dbReference type="FunFam" id="2.10.25.10:FF:000153">
    <property type="entry name" value="MUC5B isoform 1"/>
    <property type="match status" value="1"/>
</dbReference>
<evidence type="ECO:0000256" key="1">
    <source>
        <dbReference type="ARBA" id="ARBA00004613"/>
    </source>
</evidence>
<feature type="compositionally biased region" description="Low complexity" evidence="9">
    <location>
        <begin position="1388"/>
        <end position="1512"/>
    </location>
</feature>
<protein>
    <submittedName>
        <fullName evidence="15">Mucin-2-like</fullName>
    </submittedName>
</protein>
<keyword evidence="14" id="KW-1185">Reference proteome</keyword>
<dbReference type="PROSITE" id="PS50184">
    <property type="entry name" value="VWFC_2"/>
    <property type="match status" value="1"/>
</dbReference>
<dbReference type="InterPro" id="IPR001007">
    <property type="entry name" value="VWF_dom"/>
</dbReference>